<sequence>MHRRRDRQQNNENTNKIKKAMKLYKPTDATTNPSLVLKALDKLKSDEAKTNAEYDKILNVACDYAKEKCNKKDSDELLGLALDRIAVEFGLRIMQLIPGNISTELDARLSFDPKQSVQRAERIIAMYEELGVKDAKERVLIKVASTWEGFQVCKQLKTKGIRCNMTLLFSIWQAAAAAQIGGAYLISPFVGRITDWYKKEKGVSGFAIKDDPGPKSVEAIYKYYKKFGFKTIVMGASFRNKEQIVALAGCDRLTIAPQFLKELQDSHDSLPRKLDPETAKDCEFQKELDVTEKDAMATEKLAEGIRLFAADTIKLENILKTKLA</sequence>
<reference evidence="7 8" key="1">
    <citation type="journal article" date="2013" name="Curr. Biol.">
        <title>The Genome of the Foraminiferan Reticulomyxa filosa.</title>
        <authorList>
            <person name="Glockner G."/>
            <person name="Hulsmann N."/>
            <person name="Schleicher M."/>
            <person name="Noegel A.A."/>
            <person name="Eichinger L."/>
            <person name="Gallinger C."/>
            <person name="Pawlowski J."/>
            <person name="Sierra R."/>
            <person name="Euteneuer U."/>
            <person name="Pillet L."/>
            <person name="Moustafa A."/>
            <person name="Platzer M."/>
            <person name="Groth M."/>
            <person name="Szafranski K."/>
            <person name="Schliwa M."/>
        </authorList>
    </citation>
    <scope>NUCLEOTIDE SEQUENCE [LARGE SCALE GENOMIC DNA]</scope>
</reference>
<dbReference type="EC" id="2.2.1.2" evidence="3"/>
<dbReference type="InterPro" id="IPR001585">
    <property type="entry name" value="TAL/FSA"/>
</dbReference>
<dbReference type="OMA" id="THAEFLW"/>
<evidence type="ECO:0000256" key="4">
    <source>
        <dbReference type="ARBA" id="ARBA00022679"/>
    </source>
</evidence>
<evidence type="ECO:0000313" key="7">
    <source>
        <dbReference type="EMBL" id="ETO14040.1"/>
    </source>
</evidence>
<comment type="pathway">
    <text evidence="1">Carbohydrate degradation; pentose phosphate pathway; D-glyceraldehyde 3-phosphate and beta-D-fructose 6-phosphate from D-ribose 5-phosphate and D-xylulose 5-phosphate (non-oxidative stage): step 2/3.</text>
</comment>
<dbReference type="GO" id="GO:0004801">
    <property type="term" value="F:transaldolase activity"/>
    <property type="evidence" value="ECO:0007669"/>
    <property type="project" value="UniProtKB-EC"/>
</dbReference>
<evidence type="ECO:0000256" key="2">
    <source>
        <dbReference type="ARBA" id="ARBA00008012"/>
    </source>
</evidence>
<protein>
    <recommendedName>
        <fullName evidence="3">transaldolase</fullName>
        <ecNumber evidence="3">2.2.1.2</ecNumber>
    </recommendedName>
</protein>
<dbReference type="Proteomes" id="UP000023152">
    <property type="component" value="Unassembled WGS sequence"/>
</dbReference>
<comment type="similarity">
    <text evidence="2">Belongs to the transaldolase family. Type 1 subfamily.</text>
</comment>
<name>X6MLT3_RETFI</name>
<dbReference type="UniPathway" id="UPA00115">
    <property type="reaction ID" value="UER00414"/>
</dbReference>
<keyword evidence="4" id="KW-0808">Transferase</keyword>
<accession>X6MLT3</accession>
<evidence type="ECO:0000256" key="1">
    <source>
        <dbReference type="ARBA" id="ARBA00004857"/>
    </source>
</evidence>
<dbReference type="GO" id="GO:0005975">
    <property type="term" value="P:carbohydrate metabolic process"/>
    <property type="evidence" value="ECO:0007669"/>
    <property type="project" value="InterPro"/>
</dbReference>
<keyword evidence="6" id="KW-0704">Schiff base</keyword>
<dbReference type="PROSITE" id="PS01054">
    <property type="entry name" value="TRANSALDOLASE_1"/>
    <property type="match status" value="1"/>
</dbReference>
<dbReference type="OrthoDB" id="2015515at2759"/>
<dbReference type="AlphaFoldDB" id="X6MLT3"/>
<dbReference type="InterPro" id="IPR004730">
    <property type="entry name" value="Transaldolase_1"/>
</dbReference>
<evidence type="ECO:0000256" key="3">
    <source>
        <dbReference type="ARBA" id="ARBA00013151"/>
    </source>
</evidence>
<gene>
    <name evidence="7" type="ORF">RFI_23329</name>
</gene>
<dbReference type="InterPro" id="IPR013785">
    <property type="entry name" value="Aldolase_TIM"/>
</dbReference>
<dbReference type="SUPFAM" id="SSF51569">
    <property type="entry name" value="Aldolase"/>
    <property type="match status" value="1"/>
</dbReference>
<dbReference type="Gene3D" id="3.20.20.70">
    <property type="entry name" value="Aldolase class I"/>
    <property type="match status" value="1"/>
</dbReference>
<organism evidence="7 8">
    <name type="scientific">Reticulomyxa filosa</name>
    <dbReference type="NCBI Taxonomy" id="46433"/>
    <lineage>
        <taxon>Eukaryota</taxon>
        <taxon>Sar</taxon>
        <taxon>Rhizaria</taxon>
        <taxon>Retaria</taxon>
        <taxon>Foraminifera</taxon>
        <taxon>Monothalamids</taxon>
        <taxon>Reticulomyxidae</taxon>
        <taxon>Reticulomyxa</taxon>
    </lineage>
</organism>
<dbReference type="InterPro" id="IPR018225">
    <property type="entry name" value="Transaldolase_AS"/>
</dbReference>
<evidence type="ECO:0000313" key="8">
    <source>
        <dbReference type="Proteomes" id="UP000023152"/>
    </source>
</evidence>
<keyword evidence="8" id="KW-1185">Reference proteome</keyword>
<evidence type="ECO:0000256" key="5">
    <source>
        <dbReference type="ARBA" id="ARBA00023126"/>
    </source>
</evidence>
<dbReference type="CDD" id="cd00957">
    <property type="entry name" value="Transaldolase_TalAB"/>
    <property type="match status" value="1"/>
</dbReference>
<dbReference type="Pfam" id="PF00923">
    <property type="entry name" value="TAL_FSA"/>
    <property type="match status" value="1"/>
</dbReference>
<dbReference type="PANTHER" id="PTHR10683:SF18">
    <property type="entry name" value="TRANSALDOLASE"/>
    <property type="match status" value="1"/>
</dbReference>
<dbReference type="EMBL" id="ASPP01020250">
    <property type="protein sequence ID" value="ETO14040.1"/>
    <property type="molecule type" value="Genomic_DNA"/>
</dbReference>
<keyword evidence="5" id="KW-0570">Pentose shunt</keyword>
<evidence type="ECO:0000256" key="6">
    <source>
        <dbReference type="ARBA" id="ARBA00023270"/>
    </source>
</evidence>
<proteinExistence type="inferred from homology"/>
<dbReference type="PANTHER" id="PTHR10683">
    <property type="entry name" value="TRANSALDOLASE"/>
    <property type="match status" value="1"/>
</dbReference>
<comment type="caution">
    <text evidence="7">The sequence shown here is derived from an EMBL/GenBank/DDBJ whole genome shotgun (WGS) entry which is preliminary data.</text>
</comment>
<dbReference type="GO" id="GO:0009052">
    <property type="term" value="P:pentose-phosphate shunt, non-oxidative branch"/>
    <property type="evidence" value="ECO:0007669"/>
    <property type="project" value="TreeGrafter"/>
</dbReference>
<dbReference type="GO" id="GO:0005737">
    <property type="term" value="C:cytoplasm"/>
    <property type="evidence" value="ECO:0007669"/>
    <property type="project" value="InterPro"/>
</dbReference>